<feature type="region of interest" description="Disordered" evidence="1">
    <location>
        <begin position="167"/>
        <end position="197"/>
    </location>
</feature>
<protein>
    <submittedName>
        <fullName evidence="2">Uncharacterized protein</fullName>
    </submittedName>
</protein>
<feature type="region of interest" description="Disordered" evidence="1">
    <location>
        <begin position="38"/>
        <end position="61"/>
    </location>
</feature>
<reference evidence="2" key="1">
    <citation type="journal article" date="2018" name="BMC Genomics">
        <title>Comparative genomics of the wheat fungal pathogen Pyrenophora tritici-repentis reveals chromosomal variations and genome plasticity.</title>
        <authorList>
            <person name="Moolhuijzen P."/>
            <person name="See P.T."/>
            <person name="Hane J.K."/>
            <person name="Shi G."/>
            <person name="Liu Z."/>
            <person name="Oliver R.P."/>
            <person name="Moffat C.S."/>
        </authorList>
    </citation>
    <scope>NUCLEOTIDE SEQUENCE [LARGE SCALE GENOMIC DNA]</scope>
    <source>
        <strain evidence="2">M4</strain>
    </source>
</reference>
<accession>A0A2W1DC09</accession>
<gene>
    <name evidence="2" type="ORF">PtrM4_050960</name>
</gene>
<feature type="compositionally biased region" description="Low complexity" evidence="1">
    <location>
        <begin position="167"/>
        <end position="182"/>
    </location>
</feature>
<evidence type="ECO:0000256" key="1">
    <source>
        <dbReference type="SAM" id="MobiDB-lite"/>
    </source>
</evidence>
<evidence type="ECO:0000313" key="2">
    <source>
        <dbReference type="EMBL" id="KAF7565662.1"/>
    </source>
</evidence>
<evidence type="ECO:0000313" key="3">
    <source>
        <dbReference type="Proteomes" id="UP000245464"/>
    </source>
</evidence>
<dbReference type="RefSeq" id="XP_065959455.1">
    <property type="nucleotide sequence ID" value="XM_066104891.1"/>
</dbReference>
<comment type="caution">
    <text evidence="2">The sequence shown here is derived from an EMBL/GenBank/DDBJ whole genome shotgun (WGS) entry which is preliminary data.</text>
</comment>
<dbReference type="EMBL" id="NQIK02000010">
    <property type="protein sequence ID" value="KAF7565662.1"/>
    <property type="molecule type" value="Genomic_DNA"/>
</dbReference>
<name>A0A2W1DC09_9PLEO</name>
<dbReference type="KEGG" id="ptrr:90954995"/>
<feature type="compositionally biased region" description="Low complexity" evidence="1">
    <location>
        <begin position="38"/>
        <end position="54"/>
    </location>
</feature>
<dbReference type="AlphaFoldDB" id="A0A2W1DC09"/>
<sequence>MSSSFVAIVTTTVSVFVLPFANVTGSILSSGILTGVTPSVNNTSPPTETPTVSSGILLPPNNTTSSSHIGTPVVPPVFGNSTVPFGSGFSASTVPSATPSVPFYSTEIPPFPTGNSSIPLPTPTGYVSNSTTLDICPTAPIIITVTSVQTSVQVQISTLTETVTAGAVSTSASSSSTSSASSPADLDTEDRRAGQLATQPQIDVACANPDNVVTNPNFTMSSDNTVAPWTVDNLDPTITVGSEQDPNSNGTIAQFRSAVVGRTLTITQPLTLCPGQQNELSSMNRQANTMAGCTAQYRIGNHTVYTVTPQTTWLQRSEYFTAGPGVEGASVDLQITASCSGYAGMPVTDQAGWMRVDISAVSVVLYDVVV</sequence>
<dbReference type="GeneID" id="90954995"/>
<organism evidence="2 3">
    <name type="scientific">Pyrenophora tritici-repentis</name>
    <dbReference type="NCBI Taxonomy" id="45151"/>
    <lineage>
        <taxon>Eukaryota</taxon>
        <taxon>Fungi</taxon>
        <taxon>Dikarya</taxon>
        <taxon>Ascomycota</taxon>
        <taxon>Pezizomycotina</taxon>
        <taxon>Dothideomycetes</taxon>
        <taxon>Pleosporomycetidae</taxon>
        <taxon>Pleosporales</taxon>
        <taxon>Pleosporineae</taxon>
        <taxon>Pleosporaceae</taxon>
        <taxon>Pyrenophora</taxon>
    </lineage>
</organism>
<proteinExistence type="predicted"/>
<dbReference type="Proteomes" id="UP000245464">
    <property type="component" value="Chromosome 10"/>
</dbReference>